<reference evidence="1 3" key="1">
    <citation type="journal article" date="2015" name="Genome Biol. Evol.">
        <title>Comparative Genomics of a Bacterivorous Green Alga Reveals Evolutionary Causalities and Consequences of Phago-Mixotrophic Mode of Nutrition.</title>
        <authorList>
            <person name="Burns J.A."/>
            <person name="Paasch A."/>
            <person name="Narechania A."/>
            <person name="Kim E."/>
        </authorList>
    </citation>
    <scope>NUCLEOTIDE SEQUENCE [LARGE SCALE GENOMIC DNA]</scope>
    <source>
        <strain evidence="1">PLY_AMNH</strain>
    </source>
</reference>
<protein>
    <submittedName>
        <fullName evidence="1">Uncharacterized protein</fullName>
    </submittedName>
</protein>
<reference evidence="1" key="2">
    <citation type="submission" date="2023-06" db="EMBL/GenBank/DDBJ databases">
        <title>Long-read-based genome assembly of the green algal bacterivore Cymbomonas tetramitiformis.</title>
        <authorList>
            <person name="Gyaltshen Y."/>
            <person name="Rozenberg A."/>
            <person name="Paasch A."/>
            <person name="Burns J.A."/>
            <person name="Warring S."/>
            <person name="Larson R."/>
            <person name="Maurer-Alcala X."/>
            <person name="Dacks J."/>
            <person name="Kim E."/>
        </authorList>
    </citation>
    <scope>NUCLEOTIDE SEQUENCE</scope>
    <source>
        <strain evidence="1">PLY_AMNH</strain>
    </source>
</reference>
<sequence length="67" mass="7977">MSITRRSGDRITSKRKLAKRDAELRAGELSYCPRAKQNKRELRELYCTWRSISSDRELRMTKVSCRQ</sequence>
<dbReference type="Proteomes" id="UP001190700">
    <property type="component" value="Unassembled WGS sequence"/>
</dbReference>
<accession>A0AAE0FVZ4</accession>
<evidence type="ECO:0000313" key="2">
    <source>
        <dbReference type="EMBL" id="KAK3275855.1"/>
    </source>
</evidence>
<evidence type="ECO:0000313" key="3">
    <source>
        <dbReference type="Proteomes" id="UP001190700"/>
    </source>
</evidence>
<dbReference type="EMBL" id="LGRX02006967">
    <property type="protein sequence ID" value="KAK3275855.1"/>
    <property type="molecule type" value="Genomic_DNA"/>
</dbReference>
<name>A0AAE0FVZ4_9CHLO</name>
<dbReference type="EMBL" id="LGRX02012658">
    <property type="protein sequence ID" value="KAK3267037.1"/>
    <property type="molecule type" value="Genomic_DNA"/>
</dbReference>
<dbReference type="AlphaFoldDB" id="A0AAE0FVZ4"/>
<organism evidence="1 3">
    <name type="scientific">Cymbomonas tetramitiformis</name>
    <dbReference type="NCBI Taxonomy" id="36881"/>
    <lineage>
        <taxon>Eukaryota</taxon>
        <taxon>Viridiplantae</taxon>
        <taxon>Chlorophyta</taxon>
        <taxon>Pyramimonadophyceae</taxon>
        <taxon>Pyramimonadales</taxon>
        <taxon>Pyramimonadaceae</taxon>
        <taxon>Cymbomonas</taxon>
    </lineage>
</organism>
<keyword evidence="3" id="KW-1185">Reference proteome</keyword>
<gene>
    <name evidence="2" type="ORF">CYMTET_16034</name>
    <name evidence="1" type="ORF">CYMTET_24381</name>
</gene>
<evidence type="ECO:0000313" key="1">
    <source>
        <dbReference type="EMBL" id="KAK3267037.1"/>
    </source>
</evidence>
<proteinExistence type="predicted"/>
<comment type="caution">
    <text evidence="1">The sequence shown here is derived from an EMBL/GenBank/DDBJ whole genome shotgun (WGS) entry which is preliminary data.</text>
</comment>